<reference evidence="2 3" key="1">
    <citation type="journal article" date="2013" name="Appl. Environ. Microbiol.">
        <title>The Carbohydrate Metabolism Signature of Lactococcus lactis Strain A12 Reveals Its Sourdough Ecosystem Origin.</title>
        <authorList>
            <person name="Passerini D."/>
            <person name="Coddeville M."/>
            <person name="Le Bourgeois P."/>
            <person name="Loubiere P."/>
            <person name="Ritzenthaler P."/>
            <person name="Fontagne-Faucher C."/>
            <person name="Daveran-Mingot M.L."/>
            <person name="Cocaign-Bousquet M."/>
        </authorList>
    </citation>
    <scope>NUCLEOTIDE SEQUENCE [LARGE SCALE GENOMIC DNA]</scope>
    <source>
        <strain evidence="2 3">A12</strain>
    </source>
</reference>
<feature type="region of interest" description="Disordered" evidence="1">
    <location>
        <begin position="1"/>
        <end position="21"/>
    </location>
</feature>
<protein>
    <submittedName>
        <fullName evidence="2">Uncharacterized protein</fullName>
    </submittedName>
</protein>
<organism evidence="2 3">
    <name type="scientific">Lactococcus lactis subsp. lactis A12</name>
    <dbReference type="NCBI Taxonomy" id="1137134"/>
    <lineage>
        <taxon>Bacteria</taxon>
        <taxon>Bacillati</taxon>
        <taxon>Bacillota</taxon>
        <taxon>Bacilli</taxon>
        <taxon>Lactobacillales</taxon>
        <taxon>Streptococcaceae</taxon>
        <taxon>Lactococcus</taxon>
    </lineage>
</organism>
<accession>S6FG34</accession>
<name>S6FG34_LACLL</name>
<dbReference type="RefSeq" id="WP_021722316.1">
    <property type="nucleotide sequence ID" value="NZ_CBLU010000006.1"/>
</dbReference>
<evidence type="ECO:0000256" key="1">
    <source>
        <dbReference type="SAM" id="MobiDB-lite"/>
    </source>
</evidence>
<dbReference type="AlphaFoldDB" id="S6FG34"/>
<proteinExistence type="predicted"/>
<gene>
    <name evidence="2" type="ORF">O9U_10240</name>
</gene>
<comment type="caution">
    <text evidence="2">The sequence shown here is derived from an EMBL/GenBank/DDBJ whole genome shotgun (WGS) entry which is preliminary data.</text>
</comment>
<evidence type="ECO:0000313" key="3">
    <source>
        <dbReference type="Proteomes" id="UP000015361"/>
    </source>
</evidence>
<evidence type="ECO:0000313" key="2">
    <source>
        <dbReference type="EMBL" id="CDG04256.1"/>
    </source>
</evidence>
<sequence length="53" mass="6055">MEEDKNIKTTAEIHEPDQPIDNKTDMVDLLVMVVDDLCVQIGDLKERIDNAQD</sequence>
<dbReference type="EMBL" id="CBLU010000006">
    <property type="protein sequence ID" value="CDG04256.1"/>
    <property type="molecule type" value="Genomic_DNA"/>
</dbReference>
<dbReference type="Proteomes" id="UP000015361">
    <property type="component" value="Unassembled WGS sequence"/>
</dbReference>